<comment type="caution">
    <text evidence="1">The sequence shown here is derived from an EMBL/GenBank/DDBJ whole genome shotgun (WGS) entry which is preliminary data.</text>
</comment>
<dbReference type="EMBL" id="QXGB01009585">
    <property type="protein sequence ID" value="KAE9156815.1"/>
    <property type="molecule type" value="Genomic_DNA"/>
</dbReference>
<sequence length="90" mass="9995">MTSALIKSWKTSVQGRRTLTTERSSPCLLCTNVVHVVGGEGAADVEGVRFVGRHVLRAQPEVTSALLSWQTTSWLTLKEKQTRQVWLCLV</sequence>
<accession>A0A6A3UXB2</accession>
<evidence type="ECO:0000313" key="1">
    <source>
        <dbReference type="EMBL" id="KAE9156815.1"/>
    </source>
</evidence>
<name>A0A6A3UXB2_9STRA</name>
<dbReference type="Proteomes" id="UP000433483">
    <property type="component" value="Unassembled WGS sequence"/>
</dbReference>
<gene>
    <name evidence="1" type="ORF">PF005_g33074</name>
</gene>
<reference evidence="1 2" key="1">
    <citation type="submission" date="2018-08" db="EMBL/GenBank/DDBJ databases">
        <title>Genomic investigation of the strawberry pathogen Phytophthora fragariae indicates pathogenicity is determined by transcriptional variation in three key races.</title>
        <authorList>
            <person name="Adams T.M."/>
            <person name="Armitage A.D."/>
            <person name="Sobczyk M.K."/>
            <person name="Bates H.J."/>
            <person name="Dunwell J.M."/>
            <person name="Nellist C.F."/>
            <person name="Harrison R.J."/>
        </authorList>
    </citation>
    <scope>NUCLEOTIDE SEQUENCE [LARGE SCALE GENOMIC DNA]</scope>
    <source>
        <strain evidence="1 2">NOV-27</strain>
    </source>
</reference>
<keyword evidence="2" id="KW-1185">Reference proteome</keyword>
<evidence type="ECO:0000313" key="2">
    <source>
        <dbReference type="Proteomes" id="UP000433483"/>
    </source>
</evidence>
<dbReference type="AlphaFoldDB" id="A0A6A3UXB2"/>
<organism evidence="1 2">
    <name type="scientific">Phytophthora fragariae</name>
    <dbReference type="NCBI Taxonomy" id="53985"/>
    <lineage>
        <taxon>Eukaryota</taxon>
        <taxon>Sar</taxon>
        <taxon>Stramenopiles</taxon>
        <taxon>Oomycota</taxon>
        <taxon>Peronosporomycetes</taxon>
        <taxon>Peronosporales</taxon>
        <taxon>Peronosporaceae</taxon>
        <taxon>Phytophthora</taxon>
    </lineage>
</organism>
<protein>
    <submittedName>
        <fullName evidence="1">Uncharacterized protein</fullName>
    </submittedName>
</protein>
<proteinExistence type="predicted"/>